<dbReference type="PANTHER" id="PTHR35692">
    <property type="entry name" value="F26F24.11"/>
    <property type="match status" value="1"/>
</dbReference>
<evidence type="ECO:0000313" key="1">
    <source>
        <dbReference type="EMBL" id="KAF3335913.1"/>
    </source>
</evidence>
<reference evidence="1" key="1">
    <citation type="submission" date="2020-01" db="EMBL/GenBank/DDBJ databases">
        <title>Genome sequence of Kobresia littledalei, the first chromosome-level genome in the family Cyperaceae.</title>
        <authorList>
            <person name="Qu G."/>
        </authorList>
    </citation>
    <scope>NUCLEOTIDE SEQUENCE</scope>
    <source>
        <strain evidence="1">C.B.Clarke</strain>
        <tissue evidence="1">Leaf</tissue>
    </source>
</reference>
<sequence>MLCCFGCAPKNNRSSGNKNKDEIWGSNEEMLTDLSTLSVKEQAKRLKKAKEEEEIACREAEKVVQWVRRESARFDASTVDDLVSKEGQIK</sequence>
<dbReference type="EMBL" id="SWLB01000008">
    <property type="protein sequence ID" value="KAF3335913.1"/>
    <property type="molecule type" value="Genomic_DNA"/>
</dbReference>
<dbReference type="Proteomes" id="UP000623129">
    <property type="component" value="Unassembled WGS sequence"/>
</dbReference>
<gene>
    <name evidence="1" type="ORF">FCM35_KLT20420</name>
</gene>
<proteinExistence type="predicted"/>
<dbReference type="AlphaFoldDB" id="A0A833RAB0"/>
<evidence type="ECO:0000313" key="2">
    <source>
        <dbReference type="Proteomes" id="UP000623129"/>
    </source>
</evidence>
<name>A0A833RAB0_9POAL</name>
<keyword evidence="2" id="KW-1185">Reference proteome</keyword>
<organism evidence="1 2">
    <name type="scientific">Carex littledalei</name>
    <dbReference type="NCBI Taxonomy" id="544730"/>
    <lineage>
        <taxon>Eukaryota</taxon>
        <taxon>Viridiplantae</taxon>
        <taxon>Streptophyta</taxon>
        <taxon>Embryophyta</taxon>
        <taxon>Tracheophyta</taxon>
        <taxon>Spermatophyta</taxon>
        <taxon>Magnoliopsida</taxon>
        <taxon>Liliopsida</taxon>
        <taxon>Poales</taxon>
        <taxon>Cyperaceae</taxon>
        <taxon>Cyperoideae</taxon>
        <taxon>Cariceae</taxon>
        <taxon>Carex</taxon>
        <taxon>Carex subgen. Euthyceras</taxon>
    </lineage>
</organism>
<comment type="caution">
    <text evidence="1">The sequence shown here is derived from an EMBL/GenBank/DDBJ whole genome shotgun (WGS) entry which is preliminary data.</text>
</comment>
<dbReference type="PANTHER" id="PTHR35692:SF1">
    <property type="entry name" value="F26F24.11"/>
    <property type="match status" value="1"/>
</dbReference>
<dbReference type="OrthoDB" id="1936256at2759"/>
<accession>A0A833RAB0</accession>
<protein>
    <submittedName>
        <fullName evidence="1">Uncharacterized protein</fullName>
    </submittedName>
</protein>